<evidence type="ECO:0000256" key="6">
    <source>
        <dbReference type="ARBA" id="ARBA00022777"/>
    </source>
</evidence>
<dbReference type="SMART" id="SM00387">
    <property type="entry name" value="HATPase_c"/>
    <property type="match status" value="1"/>
</dbReference>
<keyword evidence="9" id="KW-0812">Transmembrane</keyword>
<feature type="transmembrane region" description="Helical" evidence="9">
    <location>
        <begin position="139"/>
        <end position="157"/>
    </location>
</feature>
<evidence type="ECO:0000256" key="8">
    <source>
        <dbReference type="ARBA" id="ARBA00023012"/>
    </source>
</evidence>
<reference evidence="11 12" key="1">
    <citation type="submission" date="2020-03" db="EMBL/GenBank/DDBJ databases">
        <authorList>
            <person name="Lai Q."/>
        </authorList>
    </citation>
    <scope>NUCLEOTIDE SEQUENCE [LARGE SCALE GENOMIC DNA]</scope>
    <source>
        <strain evidence="11 12">CCUG 25036</strain>
    </source>
</reference>
<dbReference type="PANTHER" id="PTHR42878:SF7">
    <property type="entry name" value="SENSOR HISTIDINE KINASE GLRK"/>
    <property type="match status" value="1"/>
</dbReference>
<evidence type="ECO:0000256" key="7">
    <source>
        <dbReference type="ARBA" id="ARBA00022840"/>
    </source>
</evidence>
<dbReference type="InterPro" id="IPR050351">
    <property type="entry name" value="BphY/WalK/GraS-like"/>
</dbReference>
<dbReference type="Gene3D" id="3.30.565.10">
    <property type="entry name" value="Histidine kinase-like ATPase, C-terminal domain"/>
    <property type="match status" value="1"/>
</dbReference>
<dbReference type="EC" id="2.7.13.3" evidence="2"/>
<dbReference type="SMART" id="SM00388">
    <property type="entry name" value="HisKA"/>
    <property type="match status" value="1"/>
</dbReference>
<dbReference type="InterPro" id="IPR003594">
    <property type="entry name" value="HATPase_dom"/>
</dbReference>
<keyword evidence="7" id="KW-0067">ATP-binding</keyword>
<evidence type="ECO:0000259" key="10">
    <source>
        <dbReference type="PROSITE" id="PS50109"/>
    </source>
</evidence>
<feature type="transmembrane region" description="Helical" evidence="9">
    <location>
        <begin position="22"/>
        <end position="40"/>
    </location>
</feature>
<name>A0A7X5U9N8_9GAMM</name>
<gene>
    <name evidence="11" type="ORF">HBF25_08650</name>
</gene>
<dbReference type="GO" id="GO:0000155">
    <property type="term" value="F:phosphorelay sensor kinase activity"/>
    <property type="evidence" value="ECO:0007669"/>
    <property type="project" value="InterPro"/>
</dbReference>
<dbReference type="RefSeq" id="WP_166947466.1">
    <property type="nucleotide sequence ID" value="NZ_JAARLZ010000004.1"/>
</dbReference>
<dbReference type="InterPro" id="IPR005467">
    <property type="entry name" value="His_kinase_dom"/>
</dbReference>
<keyword evidence="9" id="KW-0472">Membrane</keyword>
<keyword evidence="8" id="KW-0902">Two-component regulatory system</keyword>
<dbReference type="Pfam" id="PF00512">
    <property type="entry name" value="HisKA"/>
    <property type="match status" value="1"/>
</dbReference>
<dbReference type="Proteomes" id="UP000490980">
    <property type="component" value="Unassembled WGS sequence"/>
</dbReference>
<dbReference type="Pfam" id="PF02518">
    <property type="entry name" value="HATPase_c"/>
    <property type="match status" value="1"/>
</dbReference>
<feature type="domain" description="Histidine kinase" evidence="10">
    <location>
        <begin position="238"/>
        <end position="445"/>
    </location>
</feature>
<keyword evidence="4" id="KW-0808">Transferase</keyword>
<comment type="caution">
    <text evidence="11">The sequence shown here is derived from an EMBL/GenBank/DDBJ whole genome shotgun (WGS) entry which is preliminary data.</text>
</comment>
<evidence type="ECO:0000313" key="11">
    <source>
        <dbReference type="EMBL" id="NII06451.1"/>
    </source>
</evidence>
<protein>
    <recommendedName>
        <fullName evidence="2">histidine kinase</fullName>
        <ecNumber evidence="2">2.7.13.3</ecNumber>
    </recommendedName>
</protein>
<comment type="catalytic activity">
    <reaction evidence="1">
        <text>ATP + protein L-histidine = ADP + protein N-phospho-L-histidine.</text>
        <dbReference type="EC" id="2.7.13.3"/>
    </reaction>
</comment>
<dbReference type="GO" id="GO:0000156">
    <property type="term" value="F:phosphorelay response regulator activity"/>
    <property type="evidence" value="ECO:0007669"/>
    <property type="project" value="TreeGrafter"/>
</dbReference>
<dbReference type="SUPFAM" id="SSF55874">
    <property type="entry name" value="ATPase domain of HSP90 chaperone/DNA topoisomerase II/histidine kinase"/>
    <property type="match status" value="1"/>
</dbReference>
<dbReference type="GO" id="GO:0007234">
    <property type="term" value="P:osmosensory signaling via phosphorelay pathway"/>
    <property type="evidence" value="ECO:0007669"/>
    <property type="project" value="TreeGrafter"/>
</dbReference>
<dbReference type="CDD" id="cd00082">
    <property type="entry name" value="HisKA"/>
    <property type="match status" value="1"/>
</dbReference>
<evidence type="ECO:0000313" key="12">
    <source>
        <dbReference type="Proteomes" id="UP000490980"/>
    </source>
</evidence>
<dbReference type="GO" id="GO:0030295">
    <property type="term" value="F:protein kinase activator activity"/>
    <property type="evidence" value="ECO:0007669"/>
    <property type="project" value="TreeGrafter"/>
</dbReference>
<keyword evidence="12" id="KW-1185">Reference proteome</keyword>
<dbReference type="AlphaFoldDB" id="A0A7X5U9N8"/>
<sequence>MIASHSFHGRTASPHRLIVRKGLLPITLIALALVAALIYLHAEAISAEARNVARIQAIRIAAALPRNAGDDALRVAMARTLARSVPTGRASLRKDDGNTLVVDSERRLSTRHTLTVRLNTPSGELETVSDASSLYERRVAAGFMGLWLVAGIVYTLFLCLRSIENETAVTLRAIRVRVEHALHRRQPVTRYSAEGEAEALDGLLAELDDVRHRHELAMTHAMRLRLHDIARNTRFIEQLGDHFRQPLHALSLFVAGMQPGDDVRQRAVQSQMRGNLTRLGELLDGMLDLARFDAGAVEPAPVRLLAADLFVRQRTVTAGDAGRQGVTLRWRGGSTALHGDPALLGELLHRLLVSAIASTPHGRVLVAIRRRGDDIRLEVRDNGMGFEPDQLARLFDGLARLPGHPGLGLGLAVARRIVDTLGGRIGARSIPGRGTLYWVKLPGAGAGLPRGVPPVSRFTTP</sequence>
<evidence type="ECO:0000256" key="4">
    <source>
        <dbReference type="ARBA" id="ARBA00022679"/>
    </source>
</evidence>
<keyword evidence="5" id="KW-0547">Nucleotide-binding</keyword>
<dbReference type="PRINTS" id="PR00344">
    <property type="entry name" value="BCTRLSENSOR"/>
</dbReference>
<dbReference type="GO" id="GO:0005524">
    <property type="term" value="F:ATP binding"/>
    <property type="evidence" value="ECO:0007669"/>
    <property type="project" value="UniProtKB-KW"/>
</dbReference>
<evidence type="ECO:0000256" key="5">
    <source>
        <dbReference type="ARBA" id="ARBA00022741"/>
    </source>
</evidence>
<accession>A0A7X5U9N8</accession>
<evidence type="ECO:0000256" key="1">
    <source>
        <dbReference type="ARBA" id="ARBA00000085"/>
    </source>
</evidence>
<keyword evidence="9" id="KW-1133">Transmembrane helix</keyword>
<organism evidence="11 12">
    <name type="scientific">Luteibacter anthropi</name>
    <dbReference type="NCBI Taxonomy" id="564369"/>
    <lineage>
        <taxon>Bacteria</taxon>
        <taxon>Pseudomonadati</taxon>
        <taxon>Pseudomonadota</taxon>
        <taxon>Gammaproteobacteria</taxon>
        <taxon>Lysobacterales</taxon>
        <taxon>Rhodanobacteraceae</taxon>
        <taxon>Luteibacter</taxon>
    </lineage>
</organism>
<dbReference type="InterPro" id="IPR003661">
    <property type="entry name" value="HisK_dim/P_dom"/>
</dbReference>
<dbReference type="EMBL" id="JAARLZ010000004">
    <property type="protein sequence ID" value="NII06451.1"/>
    <property type="molecule type" value="Genomic_DNA"/>
</dbReference>
<evidence type="ECO:0000256" key="2">
    <source>
        <dbReference type="ARBA" id="ARBA00012438"/>
    </source>
</evidence>
<dbReference type="InterPro" id="IPR036890">
    <property type="entry name" value="HATPase_C_sf"/>
</dbReference>
<keyword evidence="3" id="KW-0597">Phosphoprotein</keyword>
<dbReference type="PANTHER" id="PTHR42878">
    <property type="entry name" value="TWO-COMPONENT HISTIDINE KINASE"/>
    <property type="match status" value="1"/>
</dbReference>
<dbReference type="InterPro" id="IPR004358">
    <property type="entry name" value="Sig_transdc_His_kin-like_C"/>
</dbReference>
<proteinExistence type="predicted"/>
<dbReference type="PROSITE" id="PS50109">
    <property type="entry name" value="HIS_KIN"/>
    <property type="match status" value="1"/>
</dbReference>
<evidence type="ECO:0000256" key="9">
    <source>
        <dbReference type="SAM" id="Phobius"/>
    </source>
</evidence>
<keyword evidence="6 11" id="KW-0418">Kinase</keyword>
<evidence type="ECO:0000256" key="3">
    <source>
        <dbReference type="ARBA" id="ARBA00022553"/>
    </source>
</evidence>